<dbReference type="CDD" id="cd03713">
    <property type="entry name" value="EFG_mtEFG_C"/>
    <property type="match status" value="1"/>
</dbReference>
<comment type="caution">
    <text evidence="6">The sequence shown here is derived from an EMBL/GenBank/DDBJ whole genome shotgun (WGS) entry which is preliminary data.</text>
</comment>
<dbReference type="SUPFAM" id="SSF52540">
    <property type="entry name" value="P-loop containing nucleoside triphosphate hydrolases"/>
    <property type="match status" value="1"/>
</dbReference>
<evidence type="ECO:0000313" key="7">
    <source>
        <dbReference type="Proteomes" id="UP000233256"/>
    </source>
</evidence>
<evidence type="ECO:0000256" key="3">
    <source>
        <dbReference type="ARBA" id="ARBA00023134"/>
    </source>
</evidence>
<dbReference type="InterPro" id="IPR027417">
    <property type="entry name" value="P-loop_NTPase"/>
</dbReference>
<dbReference type="SMART" id="SM00838">
    <property type="entry name" value="EFG_C"/>
    <property type="match status" value="1"/>
</dbReference>
<dbReference type="SUPFAM" id="SSF54211">
    <property type="entry name" value="Ribosomal protein S5 domain 2-like"/>
    <property type="match status" value="1"/>
</dbReference>
<dbReference type="CDD" id="cd01434">
    <property type="entry name" value="EFG_mtEFG1_IV"/>
    <property type="match status" value="1"/>
</dbReference>
<dbReference type="InterPro" id="IPR000640">
    <property type="entry name" value="EFG_V-like"/>
</dbReference>
<dbReference type="Pfam" id="PF00009">
    <property type="entry name" value="GTP_EFTU"/>
    <property type="match status" value="1"/>
</dbReference>
<dbReference type="InterPro" id="IPR000795">
    <property type="entry name" value="T_Tr_GTP-bd_dom"/>
</dbReference>
<protein>
    <recommendedName>
        <fullName evidence="4">Elongation factor G</fullName>
    </recommendedName>
</protein>
<dbReference type="CDD" id="cd04170">
    <property type="entry name" value="EF-G_bact"/>
    <property type="match status" value="1"/>
</dbReference>
<dbReference type="InterPro" id="IPR009022">
    <property type="entry name" value="EFG_III"/>
</dbReference>
<organism evidence="6 7">
    <name type="scientific">Candidatus Wallbacteria bacterium HGW-Wallbacteria-1</name>
    <dbReference type="NCBI Taxonomy" id="2013854"/>
    <lineage>
        <taxon>Bacteria</taxon>
        <taxon>Candidatus Walliibacteriota</taxon>
    </lineage>
</organism>
<dbReference type="PRINTS" id="PR00315">
    <property type="entry name" value="ELONGATNFCT"/>
</dbReference>
<dbReference type="Gene3D" id="2.40.30.10">
    <property type="entry name" value="Translation factors"/>
    <property type="match status" value="1"/>
</dbReference>
<dbReference type="InterPro" id="IPR035647">
    <property type="entry name" value="EFG_III/V"/>
</dbReference>
<dbReference type="NCBIfam" id="TIGR00231">
    <property type="entry name" value="small_GTP"/>
    <property type="match status" value="1"/>
</dbReference>
<keyword evidence="6" id="KW-0648">Protein biosynthesis</keyword>
<dbReference type="GO" id="GO:0003746">
    <property type="term" value="F:translation elongation factor activity"/>
    <property type="evidence" value="ECO:0007669"/>
    <property type="project" value="UniProtKB-UniRule"/>
</dbReference>
<dbReference type="PANTHER" id="PTHR43261">
    <property type="entry name" value="TRANSLATION ELONGATION FACTOR G-RELATED"/>
    <property type="match status" value="1"/>
</dbReference>
<dbReference type="NCBIfam" id="TIGR00484">
    <property type="entry name" value="EF-G"/>
    <property type="match status" value="1"/>
</dbReference>
<keyword evidence="6" id="KW-0251">Elongation factor</keyword>
<evidence type="ECO:0000256" key="4">
    <source>
        <dbReference type="NCBIfam" id="TIGR00484"/>
    </source>
</evidence>
<feature type="domain" description="Tr-type G" evidence="5">
    <location>
        <begin position="6"/>
        <end position="280"/>
    </location>
</feature>
<evidence type="ECO:0000256" key="1">
    <source>
        <dbReference type="ARBA" id="ARBA00005870"/>
    </source>
</evidence>
<dbReference type="FunFam" id="3.30.70.240:FF:000001">
    <property type="entry name" value="Elongation factor G"/>
    <property type="match status" value="1"/>
</dbReference>
<dbReference type="InterPro" id="IPR020568">
    <property type="entry name" value="Ribosomal_Su5_D2-typ_SF"/>
</dbReference>
<dbReference type="InterPro" id="IPR047872">
    <property type="entry name" value="EFG_IV"/>
</dbReference>
<dbReference type="EMBL" id="PGXC01000005">
    <property type="protein sequence ID" value="PKK90587.1"/>
    <property type="molecule type" value="Genomic_DNA"/>
</dbReference>
<dbReference type="Pfam" id="PF03764">
    <property type="entry name" value="EFG_IV"/>
    <property type="match status" value="1"/>
</dbReference>
<dbReference type="GO" id="GO:0005525">
    <property type="term" value="F:GTP binding"/>
    <property type="evidence" value="ECO:0007669"/>
    <property type="project" value="UniProtKB-UniRule"/>
</dbReference>
<evidence type="ECO:0000256" key="2">
    <source>
        <dbReference type="ARBA" id="ARBA00022741"/>
    </source>
</evidence>
<dbReference type="PANTHER" id="PTHR43261:SF6">
    <property type="entry name" value="ELONGATION FACTOR G-LIKE PROTEIN"/>
    <property type="match status" value="1"/>
</dbReference>
<dbReference type="CDD" id="cd16262">
    <property type="entry name" value="EFG_III"/>
    <property type="match status" value="1"/>
</dbReference>
<dbReference type="Gene3D" id="3.30.230.10">
    <property type="match status" value="1"/>
</dbReference>
<comment type="similarity">
    <text evidence="1">Belongs to the TRAFAC class translation factor GTPase superfamily. Classic translation factor GTPase family. EF-G/EF-2 subfamily.</text>
</comment>
<dbReference type="GO" id="GO:0032790">
    <property type="term" value="P:ribosome disassembly"/>
    <property type="evidence" value="ECO:0007669"/>
    <property type="project" value="TreeGrafter"/>
</dbReference>
<evidence type="ECO:0000259" key="5">
    <source>
        <dbReference type="PROSITE" id="PS51722"/>
    </source>
</evidence>
<dbReference type="PROSITE" id="PS51722">
    <property type="entry name" value="G_TR_2"/>
    <property type="match status" value="1"/>
</dbReference>
<dbReference type="InterPro" id="IPR053905">
    <property type="entry name" value="EF-G-like_DII"/>
</dbReference>
<dbReference type="Gene3D" id="3.30.70.870">
    <property type="entry name" value="Elongation Factor G (Translational Gtpase), domain 3"/>
    <property type="match status" value="1"/>
</dbReference>
<dbReference type="GO" id="GO:0003924">
    <property type="term" value="F:GTPase activity"/>
    <property type="evidence" value="ECO:0007669"/>
    <property type="project" value="InterPro"/>
</dbReference>
<dbReference type="InterPro" id="IPR014721">
    <property type="entry name" value="Ribsml_uS5_D2-typ_fold_subgr"/>
</dbReference>
<dbReference type="SUPFAM" id="SSF50447">
    <property type="entry name" value="Translation proteins"/>
    <property type="match status" value="1"/>
</dbReference>
<dbReference type="InterPro" id="IPR005225">
    <property type="entry name" value="Small_GTP-bd"/>
</dbReference>
<keyword evidence="2" id="KW-0547">Nucleotide-binding</keyword>
<accession>A0A2N1PQH1</accession>
<keyword evidence="3" id="KW-0342">GTP-binding</keyword>
<evidence type="ECO:0000313" key="6">
    <source>
        <dbReference type="EMBL" id="PKK90587.1"/>
    </source>
</evidence>
<dbReference type="SUPFAM" id="SSF54980">
    <property type="entry name" value="EF-G C-terminal domain-like"/>
    <property type="match status" value="2"/>
</dbReference>
<dbReference type="Gene3D" id="3.30.70.240">
    <property type="match status" value="1"/>
</dbReference>
<dbReference type="Pfam" id="PF00679">
    <property type="entry name" value="EFG_C"/>
    <property type="match status" value="1"/>
</dbReference>
<reference evidence="6 7" key="1">
    <citation type="journal article" date="2017" name="ISME J.">
        <title>Potential for microbial H2 and metal transformations associated with novel bacteria and archaea in deep terrestrial subsurface sediments.</title>
        <authorList>
            <person name="Hernsdorf A.W."/>
            <person name="Amano Y."/>
            <person name="Miyakawa K."/>
            <person name="Ise K."/>
            <person name="Suzuki Y."/>
            <person name="Anantharaman K."/>
            <person name="Probst A."/>
            <person name="Burstein D."/>
            <person name="Thomas B.C."/>
            <person name="Banfield J.F."/>
        </authorList>
    </citation>
    <scope>NUCLEOTIDE SEQUENCE [LARGE SCALE GENOMIC DNA]</scope>
    <source>
        <strain evidence="6">HGW-Wallbacteria-1</strain>
    </source>
</reference>
<dbReference type="InterPro" id="IPR009000">
    <property type="entry name" value="Transl_B-barrel_sf"/>
</dbReference>
<proteinExistence type="inferred from homology"/>
<dbReference type="Pfam" id="PF14492">
    <property type="entry name" value="EFG_III"/>
    <property type="match status" value="1"/>
</dbReference>
<gene>
    <name evidence="6" type="primary">fusA</name>
    <name evidence="6" type="ORF">CVV64_09525</name>
</gene>
<sequence length="687" mass="75828">MAYDASTIRNVAFIGHGNSGKTTLAEALLFHTGAISRQGKINDGSTQGDYDPEEIKKGITMNSSVLPLTLKKEKINIIDTPGFSDFQGEVYRSIKVVESVVTLVDAQAGVEVDTEQFWKICQGFNKPALFFVNKMDKENVNFSNACDSISSNLSGSAVPVQIPIGSQADFKGIIDLITGKAHYYTRGGDGKPEIRDIPADMKADAESAREQLFEAVAGCDETLMEKFFEEGTLTDQELAEGLRAGIRNGLIHPICCGSGELNMGTDLLVSYMAELLPSPLDFPEVNDFTSTDDASKAAVFIWKTVTEQHIGEVIYARIFSGKLTSGESLENSRTRNSEKIGQILFVRGKDRKEVSEVCNGDIVGLVKLKDCTTNDTLSNCGYTVKPIEFPSPLIFVAVKPKSKADQEKVSLGMRKIASDDPTFHITVDPEMAQTILSGMGEAHINTQVARLKSRVAVDVEIVKPRVPYRETLKKSIDTEYKHKKQSGGRGQYGHVCIEFKPFTPEEEGKNFDFVNNIVGGSIPGKFIPAVEKGLIETMARGVIAHYPIINVTARLHFGSYHDVDSSEMAFKIAASQALKQAMEKAGYNFLEPIYDVSIRVPEENQGDVMGDLNNRRGRIMGMEAEGKFQILKAQIPLSELYKYINDLRSMTRGRGTYEMKFSHYEEVPQNLHQTIIDDARANAEDEE</sequence>
<dbReference type="FunFam" id="3.30.230.10:FF:000003">
    <property type="entry name" value="Elongation factor G"/>
    <property type="match status" value="1"/>
</dbReference>
<dbReference type="Proteomes" id="UP000233256">
    <property type="component" value="Unassembled WGS sequence"/>
</dbReference>
<dbReference type="Pfam" id="PF22042">
    <property type="entry name" value="EF-G_D2"/>
    <property type="match status" value="1"/>
</dbReference>
<dbReference type="SMART" id="SM00889">
    <property type="entry name" value="EFG_IV"/>
    <property type="match status" value="1"/>
</dbReference>
<dbReference type="NCBIfam" id="NF009381">
    <property type="entry name" value="PRK12740.1-5"/>
    <property type="match status" value="1"/>
</dbReference>
<dbReference type="InterPro" id="IPR035649">
    <property type="entry name" value="EFG_V"/>
</dbReference>
<dbReference type="InterPro" id="IPR005517">
    <property type="entry name" value="Transl_elong_EFG/EF2_IV"/>
</dbReference>
<dbReference type="Gene3D" id="3.40.50.300">
    <property type="entry name" value="P-loop containing nucleotide triphosphate hydrolases"/>
    <property type="match status" value="1"/>
</dbReference>
<dbReference type="AlphaFoldDB" id="A0A2N1PQH1"/>
<dbReference type="InterPro" id="IPR041095">
    <property type="entry name" value="EFG_II"/>
</dbReference>
<name>A0A2N1PQH1_9BACT</name>
<dbReference type="InterPro" id="IPR004540">
    <property type="entry name" value="Transl_elong_EFG/EF2"/>
</dbReference>